<comment type="caution">
    <text evidence="2">The sequence shown here is derived from an EMBL/GenBank/DDBJ whole genome shotgun (WGS) entry which is preliminary data.</text>
</comment>
<sequence length="43" mass="4926">MDMHRHDYAWADVGAAPTKADAYRFGPHGRAAWTRNEPKEADR</sequence>
<gene>
    <name evidence="2" type="ORF">GCM10009560_69140</name>
</gene>
<evidence type="ECO:0000256" key="1">
    <source>
        <dbReference type="SAM" id="MobiDB-lite"/>
    </source>
</evidence>
<feature type="region of interest" description="Disordered" evidence="1">
    <location>
        <begin position="20"/>
        <end position="43"/>
    </location>
</feature>
<reference evidence="3" key="1">
    <citation type="journal article" date="2019" name="Int. J. Syst. Evol. Microbiol.">
        <title>The Global Catalogue of Microorganisms (GCM) 10K type strain sequencing project: providing services to taxonomists for standard genome sequencing and annotation.</title>
        <authorList>
            <consortium name="The Broad Institute Genomics Platform"/>
            <consortium name="The Broad Institute Genome Sequencing Center for Infectious Disease"/>
            <person name="Wu L."/>
            <person name="Ma J."/>
        </authorList>
    </citation>
    <scope>NUCLEOTIDE SEQUENCE [LARGE SCALE GENOMIC DNA]</scope>
    <source>
        <strain evidence="3">JCM 11136</strain>
    </source>
</reference>
<proteinExistence type="predicted"/>
<name>A0ABP4BEX6_9ACTN</name>
<protein>
    <submittedName>
        <fullName evidence="2">Uncharacterized protein</fullName>
    </submittedName>
</protein>
<accession>A0ABP4BEX6</accession>
<evidence type="ECO:0000313" key="2">
    <source>
        <dbReference type="EMBL" id="GAA0950100.1"/>
    </source>
</evidence>
<dbReference type="EMBL" id="BAAAHQ010000046">
    <property type="protein sequence ID" value="GAA0950100.1"/>
    <property type="molecule type" value="Genomic_DNA"/>
</dbReference>
<dbReference type="Proteomes" id="UP001501578">
    <property type="component" value="Unassembled WGS sequence"/>
</dbReference>
<keyword evidence="3" id="KW-1185">Reference proteome</keyword>
<organism evidence="2 3">
    <name type="scientific">Nonomuraea longicatena</name>
    <dbReference type="NCBI Taxonomy" id="83682"/>
    <lineage>
        <taxon>Bacteria</taxon>
        <taxon>Bacillati</taxon>
        <taxon>Actinomycetota</taxon>
        <taxon>Actinomycetes</taxon>
        <taxon>Streptosporangiales</taxon>
        <taxon>Streptosporangiaceae</taxon>
        <taxon>Nonomuraea</taxon>
    </lineage>
</organism>
<evidence type="ECO:0000313" key="3">
    <source>
        <dbReference type="Proteomes" id="UP001501578"/>
    </source>
</evidence>